<accession>A0AAW4FJD3</accession>
<keyword evidence="1" id="KW-0812">Transmembrane</keyword>
<feature type="transmembrane region" description="Helical" evidence="1">
    <location>
        <begin position="162"/>
        <end position="184"/>
    </location>
</feature>
<keyword evidence="3" id="KW-1185">Reference proteome</keyword>
<proteinExistence type="predicted"/>
<evidence type="ECO:0000313" key="2">
    <source>
        <dbReference type="EMBL" id="MBM3091146.1"/>
    </source>
</evidence>
<feature type="transmembrane region" description="Helical" evidence="1">
    <location>
        <begin position="66"/>
        <end position="92"/>
    </location>
</feature>
<sequence>MNAKAQTHSPPAEAGRWHRSEAGTIIAVILVSVAILASLVVADRVFGIDYYDLVRDPNAIARNPGYFGIVSNIGVIFWIVGAAAALQAFAATRAAEGTTPLRRTLLAGGLFAALMGIDDFLMLHEAVATTGIPEEVVLVPHMLVLCALCYCAYTVRAATPRLLLVGSVLSMGLSFAADMAPIHVGGATFFEEAFKLVGILFLSAYLVTISHQALQHGGASRHPAIG</sequence>
<organism evidence="2 3">
    <name type="scientific">Ensifer canadensis</name>
    <dbReference type="NCBI Taxonomy" id="555315"/>
    <lineage>
        <taxon>Bacteria</taxon>
        <taxon>Pseudomonadati</taxon>
        <taxon>Pseudomonadota</taxon>
        <taxon>Alphaproteobacteria</taxon>
        <taxon>Hyphomicrobiales</taxon>
        <taxon>Rhizobiaceae</taxon>
        <taxon>Sinorhizobium/Ensifer group</taxon>
        <taxon>Ensifer</taxon>
    </lineage>
</organism>
<feature type="transmembrane region" description="Helical" evidence="1">
    <location>
        <begin position="136"/>
        <end position="155"/>
    </location>
</feature>
<comment type="caution">
    <text evidence="2">The sequence shown here is derived from an EMBL/GenBank/DDBJ whole genome shotgun (WGS) entry which is preliminary data.</text>
</comment>
<feature type="transmembrane region" description="Helical" evidence="1">
    <location>
        <begin position="104"/>
        <end position="124"/>
    </location>
</feature>
<feature type="transmembrane region" description="Helical" evidence="1">
    <location>
        <begin position="25"/>
        <end position="46"/>
    </location>
</feature>
<dbReference type="Proteomes" id="UP000744980">
    <property type="component" value="Unassembled WGS sequence"/>
</dbReference>
<reference evidence="2 3" key="1">
    <citation type="submission" date="2020-01" db="EMBL/GenBank/DDBJ databases">
        <title>Draft genome assembly of Ensifer adhaerens T173.</title>
        <authorList>
            <person name="Craig J.E."/>
            <person name="Stinchcombe J.R."/>
        </authorList>
    </citation>
    <scope>NUCLEOTIDE SEQUENCE [LARGE SCALE GENOMIC DNA]</scope>
    <source>
        <strain evidence="2 3">T173</strain>
    </source>
</reference>
<name>A0AAW4FJD3_9HYPH</name>
<evidence type="ECO:0000256" key="1">
    <source>
        <dbReference type="SAM" id="Phobius"/>
    </source>
</evidence>
<keyword evidence="1" id="KW-0472">Membrane</keyword>
<evidence type="ECO:0000313" key="3">
    <source>
        <dbReference type="Proteomes" id="UP000744980"/>
    </source>
</evidence>
<dbReference type="AlphaFoldDB" id="A0AAW4FJD3"/>
<gene>
    <name evidence="2" type="ORF">GFB56_09985</name>
</gene>
<dbReference type="RefSeq" id="WP_025429418.1">
    <property type="nucleotide sequence ID" value="NZ_CP083371.1"/>
</dbReference>
<dbReference type="EMBL" id="WXFA01000005">
    <property type="protein sequence ID" value="MBM3091146.1"/>
    <property type="molecule type" value="Genomic_DNA"/>
</dbReference>
<evidence type="ECO:0008006" key="4">
    <source>
        <dbReference type="Google" id="ProtNLM"/>
    </source>
</evidence>
<protein>
    <recommendedName>
        <fullName evidence="4">DUF998 domain-containing protein</fullName>
    </recommendedName>
</protein>
<keyword evidence="1" id="KW-1133">Transmembrane helix</keyword>